<keyword evidence="3" id="KW-0520">NAD</keyword>
<evidence type="ECO:0000256" key="3">
    <source>
        <dbReference type="ARBA" id="ARBA00023027"/>
    </source>
</evidence>
<gene>
    <name evidence="6" type="ORF">DVH24_006636</name>
</gene>
<name>A0A498KAY9_MALDO</name>
<dbReference type="PANTHER" id="PTHR32009:SF39">
    <property type="entry name" value="TIR DOMAIN-CONTAINING PROTEIN"/>
    <property type="match status" value="1"/>
</dbReference>
<dbReference type="GO" id="GO:0007165">
    <property type="term" value="P:signal transduction"/>
    <property type="evidence" value="ECO:0007669"/>
    <property type="project" value="InterPro"/>
</dbReference>
<evidence type="ECO:0000256" key="4">
    <source>
        <dbReference type="ARBA" id="ARBA00047304"/>
    </source>
</evidence>
<dbReference type="Proteomes" id="UP000290289">
    <property type="component" value="Chromosome 2"/>
</dbReference>
<evidence type="ECO:0000313" key="6">
    <source>
        <dbReference type="EMBL" id="RXI05379.1"/>
    </source>
</evidence>
<evidence type="ECO:0000313" key="7">
    <source>
        <dbReference type="Proteomes" id="UP000290289"/>
    </source>
</evidence>
<reference evidence="6 7" key="1">
    <citation type="submission" date="2018-10" db="EMBL/GenBank/DDBJ databases">
        <title>A high-quality apple genome assembly.</title>
        <authorList>
            <person name="Hu J."/>
        </authorList>
    </citation>
    <scope>NUCLEOTIDE SEQUENCE [LARGE SCALE GENOMIC DNA]</scope>
    <source>
        <strain evidence="7">cv. HFTH1</strain>
        <tissue evidence="6">Young leaf</tissue>
    </source>
</reference>
<dbReference type="InterPro" id="IPR000157">
    <property type="entry name" value="TIR_dom"/>
</dbReference>
<dbReference type="Pfam" id="PF01582">
    <property type="entry name" value="TIR"/>
    <property type="match status" value="1"/>
</dbReference>
<sequence>MASSSSKSSKYDVFLSFKGETRRKFTDHLFCTLETHGFNVFLDKKELPTGKTIPKALKQGIKDSRLAAIIFSSGYAKSRWCLQELVEILACKTTMELIVLPIFYGIKPTDVNPEKGAFAEAFRKHQKSFPEMVDTWKKAILEAAALPRLDFSETDG</sequence>
<evidence type="ECO:0000256" key="1">
    <source>
        <dbReference type="ARBA" id="ARBA00011982"/>
    </source>
</evidence>
<organism evidence="6 7">
    <name type="scientific">Malus domestica</name>
    <name type="common">Apple</name>
    <name type="synonym">Pyrus malus</name>
    <dbReference type="NCBI Taxonomy" id="3750"/>
    <lineage>
        <taxon>Eukaryota</taxon>
        <taxon>Viridiplantae</taxon>
        <taxon>Streptophyta</taxon>
        <taxon>Embryophyta</taxon>
        <taxon>Tracheophyta</taxon>
        <taxon>Spermatophyta</taxon>
        <taxon>Magnoliopsida</taxon>
        <taxon>eudicotyledons</taxon>
        <taxon>Gunneridae</taxon>
        <taxon>Pentapetalae</taxon>
        <taxon>rosids</taxon>
        <taxon>fabids</taxon>
        <taxon>Rosales</taxon>
        <taxon>Rosaceae</taxon>
        <taxon>Amygdaloideae</taxon>
        <taxon>Maleae</taxon>
        <taxon>Malus</taxon>
    </lineage>
</organism>
<proteinExistence type="predicted"/>
<dbReference type="PANTHER" id="PTHR32009">
    <property type="entry name" value="TMV RESISTANCE PROTEIN N-LIKE"/>
    <property type="match status" value="1"/>
</dbReference>
<comment type="caution">
    <text evidence="6">The sequence shown here is derived from an EMBL/GenBank/DDBJ whole genome shotgun (WGS) entry which is preliminary data.</text>
</comment>
<accession>A0A498KAY9</accession>
<feature type="domain" description="TIR" evidence="5">
    <location>
        <begin position="9"/>
        <end position="144"/>
    </location>
</feature>
<comment type="catalytic activity">
    <reaction evidence="4">
        <text>NAD(+) + H2O = ADP-D-ribose + nicotinamide + H(+)</text>
        <dbReference type="Rhea" id="RHEA:16301"/>
        <dbReference type="ChEBI" id="CHEBI:15377"/>
        <dbReference type="ChEBI" id="CHEBI:15378"/>
        <dbReference type="ChEBI" id="CHEBI:17154"/>
        <dbReference type="ChEBI" id="CHEBI:57540"/>
        <dbReference type="ChEBI" id="CHEBI:57967"/>
        <dbReference type="EC" id="3.2.2.6"/>
    </reaction>
    <physiologicalReaction direction="left-to-right" evidence="4">
        <dbReference type="Rhea" id="RHEA:16302"/>
    </physiologicalReaction>
</comment>
<keyword evidence="2" id="KW-0378">Hydrolase</keyword>
<dbReference type="GO" id="GO:0061809">
    <property type="term" value="F:NAD+ nucleosidase activity, cyclic ADP-ribose generating"/>
    <property type="evidence" value="ECO:0007669"/>
    <property type="project" value="UniProtKB-EC"/>
</dbReference>
<dbReference type="PROSITE" id="PS50104">
    <property type="entry name" value="TIR"/>
    <property type="match status" value="1"/>
</dbReference>
<evidence type="ECO:0000259" key="5">
    <source>
        <dbReference type="PROSITE" id="PS50104"/>
    </source>
</evidence>
<dbReference type="AlphaFoldDB" id="A0A498KAY9"/>
<dbReference type="Gene3D" id="3.40.50.10140">
    <property type="entry name" value="Toll/interleukin-1 receptor homology (TIR) domain"/>
    <property type="match status" value="1"/>
</dbReference>
<dbReference type="SMART" id="SM00255">
    <property type="entry name" value="TIR"/>
    <property type="match status" value="1"/>
</dbReference>
<protein>
    <recommendedName>
        <fullName evidence="1">ADP-ribosyl cyclase/cyclic ADP-ribose hydrolase</fullName>
        <ecNumber evidence="1">3.2.2.6</ecNumber>
    </recommendedName>
</protein>
<dbReference type="EC" id="3.2.2.6" evidence="1"/>
<evidence type="ECO:0000256" key="2">
    <source>
        <dbReference type="ARBA" id="ARBA00022801"/>
    </source>
</evidence>
<dbReference type="SUPFAM" id="SSF52200">
    <property type="entry name" value="Toll/Interleukin receptor TIR domain"/>
    <property type="match status" value="1"/>
</dbReference>
<dbReference type="EMBL" id="RDQH01000328">
    <property type="protein sequence ID" value="RXI05379.1"/>
    <property type="molecule type" value="Genomic_DNA"/>
</dbReference>
<keyword evidence="7" id="KW-1185">Reference proteome</keyword>
<dbReference type="InterPro" id="IPR035897">
    <property type="entry name" value="Toll_tir_struct_dom_sf"/>
</dbReference>